<dbReference type="PANTHER" id="PTHR43775">
    <property type="entry name" value="FATTY ACID SYNTHASE"/>
    <property type="match status" value="1"/>
</dbReference>
<keyword evidence="9" id="KW-1185">Reference proteome</keyword>
<dbReference type="InterPro" id="IPR036736">
    <property type="entry name" value="ACP-like_sf"/>
</dbReference>
<dbReference type="Gene3D" id="2.30.38.10">
    <property type="entry name" value="Luciferase, Domain 3"/>
    <property type="match status" value="1"/>
</dbReference>
<dbReference type="Gene3D" id="3.30.70.250">
    <property type="entry name" value="Malonyl-CoA ACP transacylase, ACP-binding"/>
    <property type="match status" value="1"/>
</dbReference>
<dbReference type="Pfam" id="PF00668">
    <property type="entry name" value="Condensation"/>
    <property type="match status" value="1"/>
</dbReference>
<dbReference type="Gene3D" id="3.40.366.10">
    <property type="entry name" value="Malonyl-Coenzyme A Acyl Carrier Protein, domain 2"/>
    <property type="match status" value="1"/>
</dbReference>
<dbReference type="EMBL" id="RAWG01000429">
    <property type="protein sequence ID" value="RKH32039.1"/>
    <property type="molecule type" value="Genomic_DNA"/>
</dbReference>
<keyword evidence="3" id="KW-0597">Phosphoprotein</keyword>
<feature type="region of interest" description="Disordered" evidence="5">
    <location>
        <begin position="747"/>
        <end position="780"/>
    </location>
</feature>
<proteinExistence type="predicted"/>
<feature type="region of interest" description="Disordered" evidence="5">
    <location>
        <begin position="669"/>
        <end position="734"/>
    </location>
</feature>
<dbReference type="InterPro" id="IPR016039">
    <property type="entry name" value="Thiolase-like"/>
</dbReference>
<dbReference type="InterPro" id="IPR014043">
    <property type="entry name" value="Acyl_transferase_dom"/>
</dbReference>
<dbReference type="GO" id="GO:0044550">
    <property type="term" value="P:secondary metabolite biosynthetic process"/>
    <property type="evidence" value="ECO:0007669"/>
    <property type="project" value="UniProtKB-ARBA"/>
</dbReference>
<evidence type="ECO:0000259" key="6">
    <source>
        <dbReference type="PROSITE" id="PS50075"/>
    </source>
</evidence>
<feature type="non-terminal residue" evidence="8">
    <location>
        <position position="1"/>
    </location>
</feature>
<dbReference type="SUPFAM" id="SSF52777">
    <property type="entry name" value="CoA-dependent acyltransferases"/>
    <property type="match status" value="2"/>
</dbReference>
<dbReference type="InterPro" id="IPR006162">
    <property type="entry name" value="Ppantetheine_attach_site"/>
</dbReference>
<dbReference type="SUPFAM" id="SSF47336">
    <property type="entry name" value="ACP-like"/>
    <property type="match status" value="1"/>
</dbReference>
<reference evidence="9" key="1">
    <citation type="submission" date="2018-09" db="EMBL/GenBank/DDBJ databases">
        <authorList>
            <person name="Livingstone P.G."/>
            <person name="Whitworth D.E."/>
        </authorList>
    </citation>
    <scope>NUCLEOTIDE SEQUENCE [LARGE SCALE GENOMIC DNA]</scope>
    <source>
        <strain evidence="9">CA040B</strain>
    </source>
</reference>
<dbReference type="SMART" id="SM00827">
    <property type="entry name" value="PKS_AT"/>
    <property type="match status" value="1"/>
</dbReference>
<dbReference type="Gene3D" id="3.30.559.30">
    <property type="entry name" value="Nonribosomal peptide synthetase, condensation domain"/>
    <property type="match status" value="1"/>
</dbReference>
<feature type="compositionally biased region" description="Polar residues" evidence="5">
    <location>
        <begin position="696"/>
        <end position="716"/>
    </location>
</feature>
<dbReference type="InterPro" id="IPR014030">
    <property type="entry name" value="Ketoacyl_synth_N"/>
</dbReference>
<keyword evidence="2" id="KW-0596">Phosphopantetheine</keyword>
<dbReference type="InterPro" id="IPR016036">
    <property type="entry name" value="Malonyl_transacylase_ACP-bd"/>
</dbReference>
<keyword evidence="4" id="KW-0808">Transferase</keyword>
<dbReference type="Gene3D" id="3.40.50.12780">
    <property type="entry name" value="N-terminal domain of ligase-like"/>
    <property type="match status" value="1"/>
</dbReference>
<dbReference type="InterPro" id="IPR042099">
    <property type="entry name" value="ANL_N_sf"/>
</dbReference>
<name>A0A3A8ML39_9BACT</name>
<dbReference type="InterPro" id="IPR020841">
    <property type="entry name" value="PKS_Beta-ketoAc_synthase_dom"/>
</dbReference>
<dbReference type="SMART" id="SM00823">
    <property type="entry name" value="PKS_PP"/>
    <property type="match status" value="1"/>
</dbReference>
<dbReference type="InterPro" id="IPR001242">
    <property type="entry name" value="Condensation_dom"/>
</dbReference>
<dbReference type="InterPro" id="IPR009081">
    <property type="entry name" value="PP-bd_ACP"/>
</dbReference>
<dbReference type="InterPro" id="IPR036661">
    <property type="entry name" value="Luciferase-like_sf"/>
</dbReference>
<dbReference type="GO" id="GO:0016705">
    <property type="term" value="F:oxidoreductase activity, acting on paired donors, with incorporation or reduction of molecular oxygen"/>
    <property type="evidence" value="ECO:0007669"/>
    <property type="project" value="InterPro"/>
</dbReference>
<evidence type="ECO:0000256" key="5">
    <source>
        <dbReference type="SAM" id="MobiDB-lite"/>
    </source>
</evidence>
<dbReference type="Pfam" id="PF00501">
    <property type="entry name" value="AMP-binding"/>
    <property type="match status" value="1"/>
</dbReference>
<dbReference type="SUPFAM" id="SSF56801">
    <property type="entry name" value="Acetyl-CoA synthetase-like"/>
    <property type="match status" value="2"/>
</dbReference>
<evidence type="ECO:0000256" key="4">
    <source>
        <dbReference type="ARBA" id="ARBA00022679"/>
    </source>
</evidence>
<dbReference type="InterPro" id="IPR000873">
    <property type="entry name" value="AMP-dep_synth/lig_dom"/>
</dbReference>
<evidence type="ECO:0000256" key="2">
    <source>
        <dbReference type="ARBA" id="ARBA00022450"/>
    </source>
</evidence>
<dbReference type="PANTHER" id="PTHR43775:SF51">
    <property type="entry name" value="INACTIVE PHENOLPHTHIOCEROL SYNTHESIS POLYKETIDE SYNTHASE TYPE I PKS1-RELATED"/>
    <property type="match status" value="1"/>
</dbReference>
<dbReference type="Pfam" id="PF00550">
    <property type="entry name" value="PP-binding"/>
    <property type="match status" value="1"/>
</dbReference>
<evidence type="ECO:0000313" key="9">
    <source>
        <dbReference type="Proteomes" id="UP000273405"/>
    </source>
</evidence>
<organism evidence="8 9">
    <name type="scientific">Corallococcus sicarius</name>
    <dbReference type="NCBI Taxonomy" id="2316726"/>
    <lineage>
        <taxon>Bacteria</taxon>
        <taxon>Pseudomonadati</taxon>
        <taxon>Myxococcota</taxon>
        <taxon>Myxococcia</taxon>
        <taxon>Myxococcales</taxon>
        <taxon>Cystobacterineae</taxon>
        <taxon>Myxococcaceae</taxon>
        <taxon>Corallococcus</taxon>
    </lineage>
</organism>
<dbReference type="InterPro" id="IPR050091">
    <property type="entry name" value="PKS_NRPS_Biosynth_Enz"/>
</dbReference>
<dbReference type="PROSITE" id="PS52004">
    <property type="entry name" value="KS3_2"/>
    <property type="match status" value="1"/>
</dbReference>
<dbReference type="Pfam" id="PF02801">
    <property type="entry name" value="Ketoacyl-synt_C"/>
    <property type="match status" value="1"/>
</dbReference>
<dbReference type="CDD" id="cd00833">
    <property type="entry name" value="PKS"/>
    <property type="match status" value="1"/>
</dbReference>
<dbReference type="SUPFAM" id="SSF53901">
    <property type="entry name" value="Thiolase-like"/>
    <property type="match status" value="1"/>
</dbReference>
<dbReference type="Pfam" id="PF00296">
    <property type="entry name" value="Bac_luciferase"/>
    <property type="match status" value="1"/>
</dbReference>
<dbReference type="SUPFAM" id="SSF52151">
    <property type="entry name" value="FabD/lysophospholipase-like"/>
    <property type="match status" value="1"/>
</dbReference>
<dbReference type="SMART" id="SM00825">
    <property type="entry name" value="PKS_KS"/>
    <property type="match status" value="1"/>
</dbReference>
<dbReference type="InterPro" id="IPR016035">
    <property type="entry name" value="Acyl_Trfase/lysoPLipase"/>
</dbReference>
<gene>
    <name evidence="8" type="ORF">D7X12_37790</name>
</gene>
<dbReference type="GO" id="GO:0031177">
    <property type="term" value="F:phosphopantetheine binding"/>
    <property type="evidence" value="ECO:0007669"/>
    <property type="project" value="InterPro"/>
</dbReference>
<dbReference type="Pfam" id="PF16197">
    <property type="entry name" value="KAsynt_C_assoc"/>
    <property type="match status" value="1"/>
</dbReference>
<dbReference type="InterPro" id="IPR014031">
    <property type="entry name" value="Ketoacyl_synth_C"/>
</dbReference>
<dbReference type="Gene3D" id="3.40.47.10">
    <property type="match status" value="1"/>
</dbReference>
<dbReference type="InterPro" id="IPR032821">
    <property type="entry name" value="PKS_assoc"/>
</dbReference>
<feature type="region of interest" description="Disordered" evidence="5">
    <location>
        <begin position="2140"/>
        <end position="2162"/>
    </location>
</feature>
<evidence type="ECO:0000256" key="3">
    <source>
        <dbReference type="ARBA" id="ARBA00022553"/>
    </source>
</evidence>
<dbReference type="Gene3D" id="3.30.70.3290">
    <property type="match status" value="1"/>
</dbReference>
<dbReference type="InterPro" id="IPR001227">
    <property type="entry name" value="Ac_transferase_dom_sf"/>
</dbReference>
<dbReference type="Gene3D" id="3.30.559.10">
    <property type="entry name" value="Chloramphenicol acetyltransferase-like domain"/>
    <property type="match status" value="1"/>
</dbReference>
<dbReference type="Proteomes" id="UP000273405">
    <property type="component" value="Unassembled WGS sequence"/>
</dbReference>
<feature type="compositionally biased region" description="Polar residues" evidence="5">
    <location>
        <begin position="756"/>
        <end position="765"/>
    </location>
</feature>
<accession>A0A3A8ML39</accession>
<dbReference type="Pfam" id="PF00109">
    <property type="entry name" value="ketoacyl-synt"/>
    <property type="match status" value="1"/>
</dbReference>
<feature type="domain" description="Carrier" evidence="6">
    <location>
        <begin position="836"/>
        <end position="911"/>
    </location>
</feature>
<dbReference type="PROSITE" id="PS00012">
    <property type="entry name" value="PHOSPHOPANTETHEINE"/>
    <property type="match status" value="1"/>
</dbReference>
<dbReference type="Pfam" id="PF00698">
    <property type="entry name" value="Acyl_transf_1"/>
    <property type="match status" value="1"/>
</dbReference>
<evidence type="ECO:0000256" key="1">
    <source>
        <dbReference type="ARBA" id="ARBA00001957"/>
    </source>
</evidence>
<dbReference type="Gene3D" id="1.10.1200.10">
    <property type="entry name" value="ACP-like"/>
    <property type="match status" value="1"/>
</dbReference>
<dbReference type="SUPFAM" id="SSF51679">
    <property type="entry name" value="Bacterial luciferase-like"/>
    <property type="match status" value="1"/>
</dbReference>
<dbReference type="InterPro" id="IPR023213">
    <property type="entry name" value="CAT-like_dom_sf"/>
</dbReference>
<dbReference type="OrthoDB" id="9757540at2"/>
<feature type="domain" description="Ketosynthase family 3 (KS3)" evidence="7">
    <location>
        <begin position="1"/>
        <end position="215"/>
    </location>
</feature>
<evidence type="ECO:0000313" key="8">
    <source>
        <dbReference type="EMBL" id="RKH32039.1"/>
    </source>
</evidence>
<dbReference type="CDD" id="cd19531">
    <property type="entry name" value="LCL_NRPS-like"/>
    <property type="match status" value="1"/>
</dbReference>
<protein>
    <submittedName>
        <fullName evidence="8">LLM class flavin-dependent oxidoreductase</fullName>
    </submittedName>
</protein>
<dbReference type="InterPro" id="IPR020806">
    <property type="entry name" value="PKS_PP-bd"/>
</dbReference>
<dbReference type="FunFam" id="1.10.1200.10:FF:000016">
    <property type="entry name" value="Non-ribosomal peptide synthase"/>
    <property type="match status" value="1"/>
</dbReference>
<dbReference type="InterPro" id="IPR024011">
    <property type="entry name" value="Biosynth_lucif-like_mOase_dom"/>
</dbReference>
<dbReference type="NCBIfam" id="TIGR04020">
    <property type="entry name" value="seco_metab_LLM"/>
    <property type="match status" value="1"/>
</dbReference>
<sequence>QEGMIFSPDGHCRAFDEKAQGTLAGNGVGAVVLKRLEDAVRDGDAIYAVIRGSAINNDGRHKSGFTAPSVQGQAAVVTQALKKAGVSPEAIGYVETHGTATPLGDPIEVAALTRAYGLGPEHQGTISLASLKTNIGHLDTVAGLAGIIKAALSLHHGEIPPSLHFERPNPQIDFAAGPFFVNTHLRSWPRGETPRFAAVSSFGIGGTNAHAILEEAPMRQSGSTTRSHQLVLLSARTPEALEAASRQLDAHAQAGGDALSLADLAFTHAVGRKVFEFRRALVVKDAADLAKQLQKPVAAAKGTNRAPRVAFVFSGQGAQQVGMGRELAEASPRFRAHLEACLALQDAPLRERVSALLRPAEGADVTASLADTRVALPALFSVQVSLARLWKDLGVVPHAVLGHSFGEYAAACVAGVLSLEDGMRLAVARGELMHRLPPGAMLAVALPETQVVPLLTGRLTLAAVNAPDRCVVSGPVEEVERLKEELERRKAGAVRMPAPHAFHSADVEPLMPELARVVGSLHRSEPTVRYASSLTGTFARPGQLSAPGYWTEQMRQPVRFTDAVGALLEEGCGVLLEVGPGQDLTPLVRASLGQDRERVRALATLRRGGTTTEQQGWLQGVGELWTAGVSVDWSAFYAHEQRLRLHLPTYAFQEKDVWVQARTRALPSAFMPPGAPVRAPQDVSGAVAPPAATYGAQDTASSASGTPFGEASSSASAPFAGRAPATGSGQGALAPTGRVATVTLSPTEAPAHAGPSSPNLPTASGTHPFGATPPPVSVPSIARSLHEGAYHPTGAASHPAPEAAHSSARPLLPGLSAHTASEALAPAAVPAGREDAPRGDVEERVAALWRERLGLDFVGREENFLEIGGNSLTAAQLLNQVRDTFGVQLPLAALFEAPTVAGIAQRLEPLLLQAPQAQVSVELPLVPLPRTRELALSFVQERVWRLEQHLPGLSAYNIPFVLRLEGVVEADVLERGIQEIVHRHEALRTTYDVVDGRPVQRFHDHVRIPLTRVELRGPLETRQAEALRLAREDAAAPFDLVKGPVMRSTLVRLDTHEHMLMVCIHHVVCDTLSVALFVQELGQLYDAFLQGRPSPLPPLPLQYADFGQWQRQSLAEGRLPEQEQWWRQRLAGMPRQIDLPTDRPRTAHSTLDSARMTMEMPAALARELSAFSRREGFTAYMIVLAAWQTLLHRYSGQTDLIVGTPIANRTRPELFPLIGYVAHSAAFRTRFVGEPTFRDMLAQVREEVNDAQARPDVPFEYLVEALVPGKDIGRGRMADSVFVFHSGVSAGGMTLELKGMRGSLVEVPGTPVQWGATLADLTLVLSESPGRLHGVLEYATELFDAAFAERFMAHFQVLLSAAISSPDTQVSRLPLSTEAERRAWPSPRTVAGFTSVPALLADRRARQADAVAVSRGDAHWTWGQLGTQVRTLAARLRSLGVKDGAPVAVSLRPSPQKLIALWAVLEAGGAVVALGPTELGGLSLYAAPEGARVPVLVTTRELVASVRVEASRTLYVEDLATSAEAATLDVPGPAGADTLAWLLPMGAGQPAWALGHQELAEFFTGLDARLSPRDGGAWLSAGEAAPDRPDLEALWALSRGMRVVFPSEQVTARLVNVGGGGRRAKAMDLSLIYFANDEDTLTGPKYELLIEGAKFADANGFSAVWTPERHFASFGGLYPQPAVVAAGIATVTKNLRLRSGSVVLPLHDPLLIAEQWSVVDNLSQGRVGLSVATGWHVHDFTFAPGNYEDRRNILLKNLKTLRALWRGEKVTRPAGAGTTVELSLRPKPVQKELPVWLTATVNPETFRLAGELGAGVLTGLMSHSLEELKPKVALYREAWRRNGHPGRGHITVMLHTYLGDDEAEVFRTVRQPLLGYFRGSTDIVTSLLAAQGYQGEINKLSPDDINALLEHTFEHHAKTTGLVGSVESGLKRLREVQAGDVDEVAALIDFGLETPVVLDGLRRLARVRELLEGEGAARQEQVLVESGQGVEGLLALAKQSGAVLVHTSARLARSLTELPGARESLGAVGALVLEGASSELASQLQQSANVAVLLSGGAVEGALLPRTPGERVPESLQTWVLDPTGQPVPVGVVGELALAGAGLPQGLWKAEEEEHRRLVPHPTEVSARLYRTGRHARLRGDGRVEPVTLPSRLPPPVARPKV</sequence>
<dbReference type="GO" id="GO:0006633">
    <property type="term" value="P:fatty acid biosynthetic process"/>
    <property type="evidence" value="ECO:0007669"/>
    <property type="project" value="TreeGrafter"/>
</dbReference>
<dbReference type="GO" id="GO:0004312">
    <property type="term" value="F:fatty acid synthase activity"/>
    <property type="evidence" value="ECO:0007669"/>
    <property type="project" value="TreeGrafter"/>
</dbReference>
<feature type="compositionally biased region" description="Pro residues" evidence="5">
    <location>
        <begin position="2152"/>
        <end position="2162"/>
    </location>
</feature>
<comment type="cofactor">
    <cofactor evidence="1">
        <name>pantetheine 4'-phosphate</name>
        <dbReference type="ChEBI" id="CHEBI:47942"/>
    </cofactor>
</comment>
<feature type="non-terminal residue" evidence="8">
    <location>
        <position position="2162"/>
    </location>
</feature>
<comment type="caution">
    <text evidence="8">The sequence shown here is derived from an EMBL/GenBank/DDBJ whole genome shotgun (WGS) entry which is preliminary data.</text>
</comment>
<evidence type="ECO:0000259" key="7">
    <source>
        <dbReference type="PROSITE" id="PS52004"/>
    </source>
</evidence>
<dbReference type="PROSITE" id="PS50075">
    <property type="entry name" value="CARRIER"/>
    <property type="match status" value="1"/>
</dbReference>
<dbReference type="Gene3D" id="3.20.20.30">
    <property type="entry name" value="Luciferase-like domain"/>
    <property type="match status" value="1"/>
</dbReference>
<dbReference type="InterPro" id="IPR011251">
    <property type="entry name" value="Luciferase-like_dom"/>
</dbReference>
<dbReference type="SUPFAM" id="SSF55048">
    <property type="entry name" value="Probable ACP-binding domain of malonyl-CoA ACP transacylase"/>
    <property type="match status" value="1"/>
</dbReference>